<feature type="region of interest" description="Disordered" evidence="1">
    <location>
        <begin position="33"/>
        <end position="60"/>
    </location>
</feature>
<name>A0A194R2J2_PAPMA</name>
<feature type="compositionally biased region" description="Basic residues" evidence="1">
    <location>
        <begin position="160"/>
        <end position="170"/>
    </location>
</feature>
<proteinExistence type="predicted"/>
<dbReference type="AlphaFoldDB" id="A0A194R2J2"/>
<dbReference type="EMBL" id="KQ460870">
    <property type="protein sequence ID" value="KPJ11739.1"/>
    <property type="molecule type" value="Genomic_DNA"/>
</dbReference>
<protein>
    <submittedName>
        <fullName evidence="2">Uncharacterized protein</fullName>
    </submittedName>
</protein>
<reference evidence="2 3" key="1">
    <citation type="journal article" date="2015" name="Nat. Commun.">
        <title>Outbred genome sequencing and CRISPR/Cas9 gene editing in butterflies.</title>
        <authorList>
            <person name="Li X."/>
            <person name="Fan D."/>
            <person name="Zhang W."/>
            <person name="Liu G."/>
            <person name="Zhang L."/>
            <person name="Zhao L."/>
            <person name="Fang X."/>
            <person name="Chen L."/>
            <person name="Dong Y."/>
            <person name="Chen Y."/>
            <person name="Ding Y."/>
            <person name="Zhao R."/>
            <person name="Feng M."/>
            <person name="Zhu Y."/>
            <person name="Feng Y."/>
            <person name="Jiang X."/>
            <person name="Zhu D."/>
            <person name="Xiang H."/>
            <person name="Feng X."/>
            <person name="Li S."/>
            <person name="Wang J."/>
            <person name="Zhang G."/>
            <person name="Kronforst M.R."/>
            <person name="Wang W."/>
        </authorList>
    </citation>
    <scope>NUCLEOTIDE SEQUENCE [LARGE SCALE GENOMIC DNA]</scope>
    <source>
        <strain evidence="2">Ya'a_city_454_Pm</strain>
        <tissue evidence="2">Whole body</tissue>
    </source>
</reference>
<gene>
    <name evidence="2" type="ORF">RR48_08045</name>
</gene>
<organism evidence="2 3">
    <name type="scientific">Papilio machaon</name>
    <name type="common">Old World swallowtail butterfly</name>
    <dbReference type="NCBI Taxonomy" id="76193"/>
    <lineage>
        <taxon>Eukaryota</taxon>
        <taxon>Metazoa</taxon>
        <taxon>Ecdysozoa</taxon>
        <taxon>Arthropoda</taxon>
        <taxon>Hexapoda</taxon>
        <taxon>Insecta</taxon>
        <taxon>Pterygota</taxon>
        <taxon>Neoptera</taxon>
        <taxon>Endopterygota</taxon>
        <taxon>Lepidoptera</taxon>
        <taxon>Glossata</taxon>
        <taxon>Ditrysia</taxon>
        <taxon>Papilionoidea</taxon>
        <taxon>Papilionidae</taxon>
        <taxon>Papilioninae</taxon>
        <taxon>Papilio</taxon>
    </lineage>
</organism>
<keyword evidence="3" id="KW-1185">Reference proteome</keyword>
<dbReference type="InParanoid" id="A0A194R2J2"/>
<evidence type="ECO:0000313" key="3">
    <source>
        <dbReference type="Proteomes" id="UP000053240"/>
    </source>
</evidence>
<dbReference type="Proteomes" id="UP000053240">
    <property type="component" value="Unassembled WGS sequence"/>
</dbReference>
<accession>A0A194R2J2</accession>
<feature type="region of interest" description="Disordered" evidence="1">
    <location>
        <begin position="123"/>
        <end position="170"/>
    </location>
</feature>
<evidence type="ECO:0000256" key="1">
    <source>
        <dbReference type="SAM" id="MobiDB-lite"/>
    </source>
</evidence>
<sequence length="170" mass="18503">MERLCAAKRAICGVHGRARTGNVCRVPHLASPRTAHAHRSRPLASNSADRLLTPPPTPPPHSARRLLTLYDFYWTPSRCAKILIDKDVPDPPADLFIFVKGAGCRWWGAAWWCAATPPRARAAAPPAATTTSPFNCRQPFGPPNLVSSPTSPIPATHPHPTSHPHVHLPH</sequence>
<evidence type="ECO:0000313" key="2">
    <source>
        <dbReference type="EMBL" id="KPJ11739.1"/>
    </source>
</evidence>